<protein>
    <submittedName>
        <fullName evidence="1">Uncharacterized protein</fullName>
    </submittedName>
</protein>
<comment type="caution">
    <text evidence="1">The sequence shown here is derived from an EMBL/GenBank/DDBJ whole genome shotgun (WGS) entry which is preliminary data.</text>
</comment>
<name>A0A9P1GHC9_9DINO</name>
<evidence type="ECO:0000313" key="3">
    <source>
        <dbReference type="Proteomes" id="UP001152797"/>
    </source>
</evidence>
<reference evidence="1" key="1">
    <citation type="submission" date="2022-10" db="EMBL/GenBank/DDBJ databases">
        <authorList>
            <person name="Chen Y."/>
            <person name="Dougan E. K."/>
            <person name="Chan C."/>
            <person name="Rhodes N."/>
            <person name="Thang M."/>
        </authorList>
    </citation>
    <scope>NUCLEOTIDE SEQUENCE</scope>
</reference>
<dbReference type="EMBL" id="CAMXCT030004846">
    <property type="protein sequence ID" value="CAL4797839.1"/>
    <property type="molecule type" value="Genomic_DNA"/>
</dbReference>
<dbReference type="Proteomes" id="UP001152797">
    <property type="component" value="Unassembled WGS sequence"/>
</dbReference>
<dbReference type="EMBL" id="CAMXCT010004846">
    <property type="protein sequence ID" value="CAI4010527.1"/>
    <property type="molecule type" value="Genomic_DNA"/>
</dbReference>
<proteinExistence type="predicted"/>
<organism evidence="1">
    <name type="scientific">Cladocopium goreaui</name>
    <dbReference type="NCBI Taxonomy" id="2562237"/>
    <lineage>
        <taxon>Eukaryota</taxon>
        <taxon>Sar</taxon>
        <taxon>Alveolata</taxon>
        <taxon>Dinophyceae</taxon>
        <taxon>Suessiales</taxon>
        <taxon>Symbiodiniaceae</taxon>
        <taxon>Cladocopium</taxon>
    </lineage>
</organism>
<evidence type="ECO:0000313" key="1">
    <source>
        <dbReference type="EMBL" id="CAI4010527.1"/>
    </source>
</evidence>
<reference evidence="2 3" key="2">
    <citation type="submission" date="2024-05" db="EMBL/GenBank/DDBJ databases">
        <authorList>
            <person name="Chen Y."/>
            <person name="Shah S."/>
            <person name="Dougan E. K."/>
            <person name="Thang M."/>
            <person name="Chan C."/>
        </authorList>
    </citation>
    <scope>NUCLEOTIDE SEQUENCE [LARGE SCALE GENOMIC DNA]</scope>
</reference>
<dbReference type="AlphaFoldDB" id="A0A9P1GHC9"/>
<keyword evidence="3" id="KW-1185">Reference proteome</keyword>
<accession>A0A9P1GHC9</accession>
<dbReference type="EMBL" id="CAMXCT020004846">
    <property type="protein sequence ID" value="CAL1163902.1"/>
    <property type="molecule type" value="Genomic_DNA"/>
</dbReference>
<sequence>MMPAAALSYLRMFIPAKFDLLQRHRQLKSKQSRANERQLDRLFAKETAFINRLHANTVTMPEMIPPRHSYCKNSWSFSLFADCASHLNKVVDALANHQQVKDKKIQDTMHEAFCHNDHIPIIGGFQVSDVSWRPRFAGDLELVLLNLRDADCLAEQIALYFACGLSRLSRAMAESNTTQVLRLLEAAANFVEGAALRMLLCDGCRWDGRGLSVVQLDQALWILGFLRNEETLVTEFVGQRYRAALMQFQGHPGRWWHRQQGLSAVYGRAQHCPMALTDLCVHSNQLILRTQNLQTPAALGSCHLDFGMLDFTPLKAFSFNSTKSCNWSSRIALLLPLSVVPHRSLTHPTGFFTWFLPALALFGGEKTRKLLLALWLRDGIRGPEKLEPDKTDVFLVPYGDSPETVGLKNNRFQFFLQMLSPRVRSIQELQDDECHCYKVALWGFPDPSLRLHGDLDWRDAEHFRRTFRYHLTPGVDNDKRFAENLAEHLGHFHPNSLGLLFAYRTAKVYDPEGLQRRISNQKAVFDALAELVRRTPPLHLMYLSWEKLSIVDQVRLALDFVDILVQPFGAGMSWSLFLPAGSYVVELQQDSIDTAHFVSCFRPNIIPAVQEGLSGYDSPWEPATNAHSEWGAWAFMNKINFACVSNRPTYAHCKRSFSPTIWDTPFIDVDIDTVTTLVADAARRLTVRNRSHHASMPT</sequence>
<evidence type="ECO:0000313" key="2">
    <source>
        <dbReference type="EMBL" id="CAL4797839.1"/>
    </source>
</evidence>
<gene>
    <name evidence="1" type="ORF">C1SCF055_LOCUS35795</name>
</gene>